<feature type="region of interest" description="Disordered" evidence="1">
    <location>
        <begin position="1"/>
        <end position="78"/>
    </location>
</feature>
<evidence type="ECO:0000256" key="1">
    <source>
        <dbReference type="SAM" id="MobiDB-lite"/>
    </source>
</evidence>
<gene>
    <name evidence="2" type="ORF">D9757_003676</name>
</gene>
<protein>
    <submittedName>
        <fullName evidence="2">Uncharacterized protein</fullName>
    </submittedName>
</protein>
<feature type="compositionally biased region" description="Polar residues" evidence="1">
    <location>
        <begin position="47"/>
        <end position="58"/>
    </location>
</feature>
<feature type="compositionally biased region" description="Polar residues" evidence="1">
    <location>
        <begin position="10"/>
        <end position="21"/>
    </location>
</feature>
<dbReference type="AlphaFoldDB" id="A0A8H5MDG4"/>
<dbReference type="Proteomes" id="UP000518752">
    <property type="component" value="Unassembled WGS sequence"/>
</dbReference>
<evidence type="ECO:0000313" key="2">
    <source>
        <dbReference type="EMBL" id="KAF5389859.1"/>
    </source>
</evidence>
<sequence>MSSWARILQSPASRRTSSFFSSKAGGGRYFNSAKPPSAPAPPKKSGTVASPDSPNAGSANKAVKAVEDSSIKSAPRRVVPEFAPPAHPVIGDKDFKLHQFFSLDRPLLLLSNPSSILYSSPLTSIPHLASPPPPAPPSPETSPEIAAASDAEAARTLARAMAINHVGAASVWEEA</sequence>
<organism evidence="2 3">
    <name type="scientific">Collybiopsis confluens</name>
    <dbReference type="NCBI Taxonomy" id="2823264"/>
    <lineage>
        <taxon>Eukaryota</taxon>
        <taxon>Fungi</taxon>
        <taxon>Dikarya</taxon>
        <taxon>Basidiomycota</taxon>
        <taxon>Agaricomycotina</taxon>
        <taxon>Agaricomycetes</taxon>
        <taxon>Agaricomycetidae</taxon>
        <taxon>Agaricales</taxon>
        <taxon>Marasmiineae</taxon>
        <taxon>Omphalotaceae</taxon>
        <taxon>Collybiopsis</taxon>
    </lineage>
</organism>
<accession>A0A8H5MDG4</accession>
<keyword evidence="3" id="KW-1185">Reference proteome</keyword>
<evidence type="ECO:0000313" key="3">
    <source>
        <dbReference type="Proteomes" id="UP000518752"/>
    </source>
</evidence>
<dbReference type="EMBL" id="JAACJN010000019">
    <property type="protein sequence ID" value="KAF5389859.1"/>
    <property type="molecule type" value="Genomic_DNA"/>
</dbReference>
<name>A0A8H5MDG4_9AGAR</name>
<dbReference type="OrthoDB" id="3268560at2759"/>
<proteinExistence type="predicted"/>
<comment type="caution">
    <text evidence="2">The sequence shown here is derived from an EMBL/GenBank/DDBJ whole genome shotgun (WGS) entry which is preliminary data.</text>
</comment>
<reference evidence="2 3" key="1">
    <citation type="journal article" date="2020" name="ISME J.">
        <title>Uncovering the hidden diversity of litter-decomposition mechanisms in mushroom-forming fungi.</title>
        <authorList>
            <person name="Floudas D."/>
            <person name="Bentzer J."/>
            <person name="Ahren D."/>
            <person name="Johansson T."/>
            <person name="Persson P."/>
            <person name="Tunlid A."/>
        </authorList>
    </citation>
    <scope>NUCLEOTIDE SEQUENCE [LARGE SCALE GENOMIC DNA]</scope>
    <source>
        <strain evidence="2 3">CBS 406.79</strain>
    </source>
</reference>